<accession>A0A378TVW6</accession>
<dbReference type="Proteomes" id="UP000254437">
    <property type="component" value="Unassembled WGS sequence"/>
</dbReference>
<protein>
    <recommendedName>
        <fullName evidence="3">HEAT repeat domain-containing protein</fullName>
    </recommendedName>
</protein>
<organism evidence="1 2">
    <name type="scientific">Moraxella lacunata</name>
    <dbReference type="NCBI Taxonomy" id="477"/>
    <lineage>
        <taxon>Bacteria</taxon>
        <taxon>Pseudomonadati</taxon>
        <taxon>Pseudomonadota</taxon>
        <taxon>Gammaproteobacteria</taxon>
        <taxon>Moraxellales</taxon>
        <taxon>Moraxellaceae</taxon>
        <taxon>Moraxella</taxon>
    </lineage>
</organism>
<dbReference type="RefSeq" id="WP_115008305.1">
    <property type="nucleotide sequence ID" value="NZ_UGQU01000003.1"/>
</dbReference>
<evidence type="ECO:0000313" key="2">
    <source>
        <dbReference type="Proteomes" id="UP000254437"/>
    </source>
</evidence>
<gene>
    <name evidence="1" type="ORF">NCTC10359_02496</name>
</gene>
<proteinExistence type="predicted"/>
<dbReference type="EMBL" id="UGQU01000003">
    <property type="protein sequence ID" value="STZ64052.1"/>
    <property type="molecule type" value="Genomic_DNA"/>
</dbReference>
<evidence type="ECO:0008006" key="3">
    <source>
        <dbReference type="Google" id="ProtNLM"/>
    </source>
</evidence>
<evidence type="ECO:0000313" key="1">
    <source>
        <dbReference type="EMBL" id="STZ64052.1"/>
    </source>
</evidence>
<dbReference type="AlphaFoldDB" id="A0A378TVW6"/>
<reference evidence="1 2" key="1">
    <citation type="submission" date="2018-06" db="EMBL/GenBank/DDBJ databases">
        <authorList>
            <consortium name="Pathogen Informatics"/>
            <person name="Doyle S."/>
        </authorList>
    </citation>
    <scope>NUCLEOTIDE SEQUENCE [LARGE SCALE GENOMIC DNA]</scope>
    <source>
        <strain evidence="1 2">NCTC10359</strain>
    </source>
</reference>
<name>A0A378TVW6_MORLA</name>
<sequence length="184" mass="21391">MKIEKLTPNQIAENIILGKYPYNSDEYGEAVNRIYSFVHLDNSIDIIQRMANSDKFDVLCALSFIISESHSRDLLCNHNQLKPIIRKVLSKNCYRANFDLVGVLGLFIENSLAETDDYLIYLHLIDSDNYVVNFLAISYLLHFNDEVLQKLNTLSDFDMIIEFPNCIDKQWFDNLIKGKIFLKI</sequence>